<sequence>MLRKILLKKDIVNSLIAIRKFSKPGGAKVITNQPEKPLSGDVPGLSSAVILKKSEPLGPGASISGEYKVPEYFSYNQTSYFEAEVEMEKFRLPQPSSIQQ</sequence>
<organism evidence="1">
    <name type="scientific">Corethrella appendiculata</name>
    <dbReference type="NCBI Taxonomy" id="1370023"/>
    <lineage>
        <taxon>Eukaryota</taxon>
        <taxon>Metazoa</taxon>
        <taxon>Ecdysozoa</taxon>
        <taxon>Arthropoda</taxon>
        <taxon>Hexapoda</taxon>
        <taxon>Insecta</taxon>
        <taxon>Pterygota</taxon>
        <taxon>Neoptera</taxon>
        <taxon>Endopterygota</taxon>
        <taxon>Diptera</taxon>
        <taxon>Nematocera</taxon>
        <taxon>Culicoidea</taxon>
        <taxon>Chaoboridae</taxon>
        <taxon>Corethrella</taxon>
    </lineage>
</organism>
<evidence type="ECO:0000313" key="1">
    <source>
        <dbReference type="EMBL" id="JAB55452.1"/>
    </source>
</evidence>
<dbReference type="EMBL" id="GANO01004419">
    <property type="protein sequence ID" value="JAB55452.1"/>
    <property type="molecule type" value="mRNA"/>
</dbReference>
<dbReference type="GO" id="GO:0005739">
    <property type="term" value="C:mitochondrion"/>
    <property type="evidence" value="ECO:0007669"/>
    <property type="project" value="InterPro"/>
</dbReference>
<proteinExistence type="evidence at transcript level"/>
<accession>U5EQ43</accession>
<dbReference type="InterPro" id="IPR026193">
    <property type="entry name" value="NDUFV3"/>
</dbReference>
<protein>
    <submittedName>
        <fullName evidence="1">Uncharacterized protein</fullName>
    </submittedName>
</protein>
<reference evidence="1" key="1">
    <citation type="journal article" date="2014" name="Insect Biochem. Mol. Biol.">
        <title>An insight into the sialome of the frog biting fly, Corethrella appendiculata.</title>
        <authorList>
            <person name="Ribeiro J.M.C."/>
            <person name="Chagas A.C."/>
            <person name="Pham V.M."/>
            <person name="Lounibos L.P."/>
            <person name="Calvo E."/>
        </authorList>
    </citation>
    <scope>NUCLEOTIDE SEQUENCE</scope>
    <source>
        <tissue evidence="1">Salivary glands</tissue>
    </source>
</reference>
<dbReference type="AlphaFoldDB" id="U5EQ43"/>
<name>U5EQ43_9DIPT</name>
<dbReference type="Pfam" id="PF15880">
    <property type="entry name" value="NDUFV3"/>
    <property type="match status" value="1"/>
</dbReference>
<dbReference type="GO" id="GO:0045271">
    <property type="term" value="C:respiratory chain complex I"/>
    <property type="evidence" value="ECO:0007669"/>
    <property type="project" value="InterPro"/>
</dbReference>